<organism evidence="13 14">
    <name type="scientific">Coccomyxa subellipsoidea (strain C-169)</name>
    <name type="common">Green microalga</name>
    <dbReference type="NCBI Taxonomy" id="574566"/>
    <lineage>
        <taxon>Eukaryota</taxon>
        <taxon>Viridiplantae</taxon>
        <taxon>Chlorophyta</taxon>
        <taxon>core chlorophytes</taxon>
        <taxon>Trebouxiophyceae</taxon>
        <taxon>Trebouxiophyceae incertae sedis</taxon>
        <taxon>Coccomyxaceae</taxon>
        <taxon>Coccomyxa</taxon>
        <taxon>Coccomyxa subellipsoidea</taxon>
    </lineage>
</organism>
<evidence type="ECO:0000256" key="9">
    <source>
        <dbReference type="ARBA" id="ARBA00023211"/>
    </source>
</evidence>
<dbReference type="Proteomes" id="UP000007264">
    <property type="component" value="Unassembled WGS sequence"/>
</dbReference>
<dbReference type="Pfam" id="PF09412">
    <property type="entry name" value="XendoU"/>
    <property type="match status" value="1"/>
</dbReference>
<dbReference type="PANTHER" id="PTHR12439">
    <property type="entry name" value="PLACENTAL PROTEIN 11-RELATED"/>
    <property type="match status" value="1"/>
</dbReference>
<evidence type="ECO:0000256" key="11">
    <source>
        <dbReference type="SAM" id="MobiDB-lite"/>
    </source>
</evidence>
<dbReference type="InterPro" id="IPR018998">
    <property type="entry name" value="EndoU_C"/>
</dbReference>
<feature type="domain" description="EndoU" evidence="12">
    <location>
        <begin position="10"/>
        <end position="286"/>
    </location>
</feature>
<evidence type="ECO:0000313" key="14">
    <source>
        <dbReference type="Proteomes" id="UP000007264"/>
    </source>
</evidence>
<keyword evidence="14" id="KW-1185">Reference proteome</keyword>
<dbReference type="PANTHER" id="PTHR12439:SF11">
    <property type="entry name" value="URIDYLATE-SPECIFIC ENDORIBONUCLEASE"/>
    <property type="match status" value="1"/>
</dbReference>
<evidence type="ECO:0000256" key="3">
    <source>
        <dbReference type="ARBA" id="ARBA00011245"/>
    </source>
</evidence>
<dbReference type="KEGG" id="csl:COCSUDRAFT_45961"/>
<evidence type="ECO:0000256" key="5">
    <source>
        <dbReference type="ARBA" id="ARBA00022723"/>
    </source>
</evidence>
<gene>
    <name evidence="13" type="ORF">COCSUDRAFT_45961</name>
</gene>
<evidence type="ECO:0000313" key="13">
    <source>
        <dbReference type="EMBL" id="EIE27711.1"/>
    </source>
</evidence>
<dbReference type="PROSITE" id="PS51959">
    <property type="entry name" value="ENDOU"/>
    <property type="match status" value="1"/>
</dbReference>
<dbReference type="GO" id="GO:0046872">
    <property type="term" value="F:metal ion binding"/>
    <property type="evidence" value="ECO:0007669"/>
    <property type="project" value="UniProtKB-KW"/>
</dbReference>
<dbReference type="GO" id="GO:0016787">
    <property type="term" value="F:hydrolase activity"/>
    <property type="evidence" value="ECO:0007669"/>
    <property type="project" value="UniProtKB-KW"/>
</dbReference>
<feature type="compositionally biased region" description="Low complexity" evidence="11">
    <location>
        <begin position="305"/>
        <end position="385"/>
    </location>
</feature>
<comment type="cofactor">
    <cofactor evidence="1">
        <name>Mn(2+)</name>
        <dbReference type="ChEBI" id="CHEBI:29035"/>
    </cofactor>
</comment>
<dbReference type="OrthoDB" id="430326at2759"/>
<dbReference type="GO" id="GO:0003723">
    <property type="term" value="F:RNA binding"/>
    <property type="evidence" value="ECO:0007669"/>
    <property type="project" value="UniProtKB-KW"/>
</dbReference>
<evidence type="ECO:0000259" key="12">
    <source>
        <dbReference type="PROSITE" id="PS51959"/>
    </source>
</evidence>
<keyword evidence="10" id="KW-0456">Lyase</keyword>
<evidence type="ECO:0000256" key="4">
    <source>
        <dbReference type="ARBA" id="ARBA00022722"/>
    </source>
</evidence>
<keyword evidence="9" id="KW-0464">Manganese</keyword>
<comment type="subunit">
    <text evidence="3">Monomer.</text>
</comment>
<keyword evidence="7" id="KW-0378">Hydrolase</keyword>
<dbReference type="CDD" id="cd21159">
    <property type="entry name" value="XendoU"/>
    <property type="match status" value="1"/>
</dbReference>
<feature type="region of interest" description="Disordered" evidence="11">
    <location>
        <begin position="278"/>
        <end position="400"/>
    </location>
</feature>
<keyword evidence="4" id="KW-0540">Nuclease</keyword>
<dbReference type="EMBL" id="AGSI01000001">
    <property type="protein sequence ID" value="EIE27711.1"/>
    <property type="molecule type" value="Genomic_DNA"/>
</dbReference>
<proteinExistence type="inferred from homology"/>
<reference evidence="13 14" key="1">
    <citation type="journal article" date="2012" name="Genome Biol.">
        <title>The genome of the polar eukaryotic microalga coccomyxa subellipsoidea reveals traits of cold adaptation.</title>
        <authorList>
            <person name="Blanc G."/>
            <person name="Agarkova I."/>
            <person name="Grimwood J."/>
            <person name="Kuo A."/>
            <person name="Brueggeman A."/>
            <person name="Dunigan D."/>
            <person name="Gurnon J."/>
            <person name="Ladunga I."/>
            <person name="Lindquist E."/>
            <person name="Lucas S."/>
            <person name="Pangilinan J."/>
            <person name="Proschold T."/>
            <person name="Salamov A."/>
            <person name="Schmutz J."/>
            <person name="Weeks D."/>
            <person name="Yamada T."/>
            <person name="Claverie J.M."/>
            <person name="Grigoriev I."/>
            <person name="Van Etten J."/>
            <person name="Lomsadze A."/>
            <person name="Borodovsky M."/>
        </authorList>
    </citation>
    <scope>NUCLEOTIDE SEQUENCE [LARGE SCALE GENOMIC DNA]</scope>
    <source>
        <strain evidence="13 14">C-169</strain>
    </source>
</reference>
<evidence type="ECO:0000256" key="1">
    <source>
        <dbReference type="ARBA" id="ARBA00001936"/>
    </source>
</evidence>
<dbReference type="AlphaFoldDB" id="I0ZAP2"/>
<dbReference type="InterPro" id="IPR039787">
    <property type="entry name" value="ENDOU"/>
</dbReference>
<dbReference type="InterPro" id="IPR037227">
    <property type="entry name" value="EndoU-like"/>
</dbReference>
<dbReference type="RefSeq" id="XP_005652255.1">
    <property type="nucleotide sequence ID" value="XM_005652198.1"/>
</dbReference>
<comment type="caution">
    <text evidence="13">The sequence shown here is derived from an EMBL/GenBank/DDBJ whole genome shotgun (WGS) entry which is preliminary data.</text>
</comment>
<dbReference type="GO" id="GO:0016829">
    <property type="term" value="F:lyase activity"/>
    <property type="evidence" value="ECO:0007669"/>
    <property type="project" value="UniProtKB-KW"/>
</dbReference>
<comment type="similarity">
    <text evidence="2">Belongs to the ENDOU family.</text>
</comment>
<evidence type="ECO:0000256" key="7">
    <source>
        <dbReference type="ARBA" id="ARBA00022801"/>
    </source>
</evidence>
<dbReference type="SUPFAM" id="SSF142877">
    <property type="entry name" value="EndoU-like"/>
    <property type="match status" value="1"/>
</dbReference>
<keyword evidence="6" id="KW-0255">Endonuclease</keyword>
<evidence type="ECO:0000256" key="10">
    <source>
        <dbReference type="ARBA" id="ARBA00023239"/>
    </source>
</evidence>
<keyword evidence="8" id="KW-0694">RNA-binding</keyword>
<protein>
    <recommendedName>
        <fullName evidence="12">EndoU domain-containing protein</fullName>
    </recommendedName>
</protein>
<name>I0ZAP2_COCSC</name>
<evidence type="ECO:0000256" key="8">
    <source>
        <dbReference type="ARBA" id="ARBA00022884"/>
    </source>
</evidence>
<dbReference type="GeneID" id="17045726"/>
<accession>I0ZAP2</accession>
<sequence length="437" mass="49521">MSAPIPTQEELADLSLACQKIWDLDQNRLEPNRDYQMNLQVGKKSYQEQDTATAPLFTSVDPSALRNRVTYAAFCSLLDNYERTTGTAEKVTQQEQGEEMAFLEVVTATPPMQYVHQYLARKNLVAGQMEEFKRQLHQMWFSFYSRSEVRDDTCGFEHVFVGEVDEGKVVGFHNWIQYYLEERAQRVNYLGYLLPRGRQGEGQVQVDESERLMSLQFSWGPEKKEVSSIFIGTSPEFELALYTLCFVGGAEENIVTIAGYEVKIRTYHIHSKYGDKVGSSFPELLSKQPGYHRPQPSAPPAQLWQPQNGANQQPPAQHAGWGAQPAPQYQQQQQHQPQQQQAYQHTFQVNQGQPQGHSQGQQQSILQQAQAMWQPAGYQPQGYAQPQPPAFGGGAGQQNAQQGCGAMMPMIISGVKKLMANRKLMAFLKRKFMEMKP</sequence>
<dbReference type="GO" id="GO:0004521">
    <property type="term" value="F:RNA endonuclease activity"/>
    <property type="evidence" value="ECO:0007669"/>
    <property type="project" value="InterPro"/>
</dbReference>
<evidence type="ECO:0000256" key="6">
    <source>
        <dbReference type="ARBA" id="ARBA00022759"/>
    </source>
</evidence>
<keyword evidence="5" id="KW-0479">Metal-binding</keyword>
<dbReference type="eggNOG" id="KOG2849">
    <property type="taxonomic scope" value="Eukaryota"/>
</dbReference>
<evidence type="ECO:0000256" key="2">
    <source>
        <dbReference type="ARBA" id="ARBA00010168"/>
    </source>
</evidence>